<organism evidence="1 2">
    <name type="scientific">Pyricularia oryzae</name>
    <name type="common">Rice blast fungus</name>
    <name type="synonym">Magnaporthe oryzae</name>
    <dbReference type="NCBI Taxonomy" id="318829"/>
    <lineage>
        <taxon>Eukaryota</taxon>
        <taxon>Fungi</taxon>
        <taxon>Dikarya</taxon>
        <taxon>Ascomycota</taxon>
        <taxon>Pezizomycotina</taxon>
        <taxon>Sordariomycetes</taxon>
        <taxon>Sordariomycetidae</taxon>
        <taxon>Magnaporthales</taxon>
        <taxon>Pyriculariaceae</taxon>
        <taxon>Pyricularia</taxon>
    </lineage>
</organism>
<dbReference type="EMBL" id="CP034209">
    <property type="protein sequence ID" value="QBZ65115.1"/>
    <property type="molecule type" value="Genomic_DNA"/>
</dbReference>
<gene>
    <name evidence="1" type="ORF">PoMZ_06819</name>
</gene>
<proteinExistence type="predicted"/>
<sequence>MIPDNLVWTKAQIDAARQIVAKMCMLPNYFALCSSRVSGELGLDRSLPPSYLCRIFGVVTSHGGSQSIAMMVLWRSTAPAPACKIAYYQTVRLRNNRTPTTA</sequence>
<protein>
    <submittedName>
        <fullName evidence="1">Uncharacterized protein</fullName>
    </submittedName>
</protein>
<dbReference type="Proteomes" id="UP000294847">
    <property type="component" value="Chromosome 6"/>
</dbReference>
<evidence type="ECO:0000313" key="2">
    <source>
        <dbReference type="Proteomes" id="UP000294847"/>
    </source>
</evidence>
<reference evidence="1 2" key="1">
    <citation type="journal article" date="2019" name="Mol. Biol. Evol.">
        <title>Blast fungal genomes show frequent chromosomal changes, gene gains and losses, and effector gene turnover.</title>
        <authorList>
            <person name="Gomez Luciano L.B."/>
            <person name="Jason Tsai I."/>
            <person name="Chuma I."/>
            <person name="Tosa Y."/>
            <person name="Chen Y.H."/>
            <person name="Li J.Y."/>
            <person name="Li M.Y."/>
            <person name="Jade Lu M.Y."/>
            <person name="Nakayashiki H."/>
            <person name="Li W.H."/>
        </authorList>
    </citation>
    <scope>NUCLEOTIDE SEQUENCE [LARGE SCALE GENOMIC DNA]</scope>
    <source>
        <strain evidence="1">MZ5-1-6</strain>
    </source>
</reference>
<name>A0A4P7NRR3_PYROR</name>
<accession>A0A4P7NRR3</accession>
<dbReference type="AlphaFoldDB" id="A0A4P7NRR3"/>
<evidence type="ECO:0000313" key="1">
    <source>
        <dbReference type="EMBL" id="QBZ65115.1"/>
    </source>
</evidence>